<evidence type="ECO:0000313" key="1">
    <source>
        <dbReference type="EMBL" id="GEU38248.1"/>
    </source>
</evidence>
<reference evidence="1" key="1">
    <citation type="journal article" date="2019" name="Sci. Rep.">
        <title>Draft genome of Tanacetum cinerariifolium, the natural source of mosquito coil.</title>
        <authorList>
            <person name="Yamashiro T."/>
            <person name="Shiraishi A."/>
            <person name="Satake H."/>
            <person name="Nakayama K."/>
        </authorList>
    </citation>
    <scope>NUCLEOTIDE SEQUENCE</scope>
</reference>
<gene>
    <name evidence="1" type="ORF">Tci_010226</name>
</gene>
<dbReference type="AlphaFoldDB" id="A0A6L2JMI3"/>
<name>A0A6L2JMI3_TANCI</name>
<organism evidence="1">
    <name type="scientific">Tanacetum cinerariifolium</name>
    <name type="common">Dalmatian daisy</name>
    <name type="synonym">Chrysanthemum cinerariifolium</name>
    <dbReference type="NCBI Taxonomy" id="118510"/>
    <lineage>
        <taxon>Eukaryota</taxon>
        <taxon>Viridiplantae</taxon>
        <taxon>Streptophyta</taxon>
        <taxon>Embryophyta</taxon>
        <taxon>Tracheophyta</taxon>
        <taxon>Spermatophyta</taxon>
        <taxon>Magnoliopsida</taxon>
        <taxon>eudicotyledons</taxon>
        <taxon>Gunneridae</taxon>
        <taxon>Pentapetalae</taxon>
        <taxon>asterids</taxon>
        <taxon>campanulids</taxon>
        <taxon>Asterales</taxon>
        <taxon>Asteraceae</taxon>
        <taxon>Asteroideae</taxon>
        <taxon>Anthemideae</taxon>
        <taxon>Anthemidinae</taxon>
        <taxon>Tanacetum</taxon>
    </lineage>
</organism>
<accession>A0A6L2JMI3</accession>
<sequence>MDDPNITMAKYIQLEEEKARRRGQVYYWETATYDKICYDEAVYSSDLLKRNSQLLFTMTFEVSFDFENEYPAIVYNNTLACEPVVSIDFENEFTAIVYNDALISEPEISAEPTDCAKCGNPVDGLYCRHCALLRKKLKEVWFTICDEHNFFQDFLNTFESSNDDSNVVNAPQEPIVFNQDPGEKSLQSPPQIDNQCCYGCGDPLDGIFYRWCTYESCGNDAHIGYNCTPKVSRENSFALDSTLNFVNDSPNVFHPPPQSPMNSYEFCGNDAHYKSDKVIKSSVENLVPILIESEGIPDNACDVPFRDNSLPLDLRRGEDDNLYENLLNINHLIAKIKSLNNNPTPDHVLKPLSQFPIPVEDSDSFLEKSDTSLSYSDKSLPEFETFGSHTEETNSGSNTTYADYSLPKYDSFLFEIDPDQGKLTSVVMKDNLVEPRVHAPNVLTTHSTLMLDSDFIPSDNSLLESEIFYFDIKEKNSGCTTIHADISLPELECFNFKSKPNPGELTSIVDFGIRENILSATNVNLPLEEDHSPLFACCMDLYLFSHISRGSSKSSLLRE</sequence>
<dbReference type="EMBL" id="BKCJ010001029">
    <property type="protein sequence ID" value="GEU38248.1"/>
    <property type="molecule type" value="Genomic_DNA"/>
</dbReference>
<proteinExistence type="predicted"/>
<protein>
    <submittedName>
        <fullName evidence="1">Uncharacterized protein</fullName>
    </submittedName>
</protein>
<comment type="caution">
    <text evidence="1">The sequence shown here is derived from an EMBL/GenBank/DDBJ whole genome shotgun (WGS) entry which is preliminary data.</text>
</comment>